<evidence type="ECO:0000259" key="4">
    <source>
        <dbReference type="PROSITE" id="PS51186"/>
    </source>
</evidence>
<dbReference type="SUPFAM" id="SSF55729">
    <property type="entry name" value="Acyl-CoA N-acyltransferases (Nat)"/>
    <property type="match status" value="1"/>
</dbReference>
<reference evidence="5 6" key="1">
    <citation type="submission" date="2019-07" db="EMBL/GenBank/DDBJ databases">
        <authorList>
            <person name="Yang M."/>
            <person name="Zhao D."/>
            <person name="Xiang H."/>
        </authorList>
    </citation>
    <scope>NUCLEOTIDE SEQUENCE [LARGE SCALE GENOMIC DNA]</scope>
    <source>
        <strain evidence="5 6">IM1326</strain>
    </source>
</reference>
<dbReference type="EMBL" id="VJWL01000004">
    <property type="protein sequence ID" value="TRW48116.1"/>
    <property type="molecule type" value="Genomic_DNA"/>
</dbReference>
<evidence type="ECO:0000256" key="3">
    <source>
        <dbReference type="SAM" id="Phobius"/>
    </source>
</evidence>
<evidence type="ECO:0000313" key="6">
    <source>
        <dbReference type="Proteomes" id="UP000320359"/>
    </source>
</evidence>
<organism evidence="5 6">
    <name type="scientific">Aliidiomarina halalkaliphila</name>
    <dbReference type="NCBI Taxonomy" id="2593535"/>
    <lineage>
        <taxon>Bacteria</taxon>
        <taxon>Pseudomonadati</taxon>
        <taxon>Pseudomonadota</taxon>
        <taxon>Gammaproteobacteria</taxon>
        <taxon>Alteromonadales</taxon>
        <taxon>Idiomarinaceae</taxon>
        <taxon>Aliidiomarina</taxon>
    </lineage>
</organism>
<dbReference type="Proteomes" id="UP000320359">
    <property type="component" value="Unassembled WGS sequence"/>
</dbReference>
<accession>A0A552WZK0</accession>
<keyword evidence="6" id="KW-1185">Reference proteome</keyword>
<dbReference type="Gene3D" id="3.40.630.30">
    <property type="match status" value="1"/>
</dbReference>
<feature type="domain" description="N-acetyltransferase" evidence="4">
    <location>
        <begin position="6"/>
        <end position="152"/>
    </location>
</feature>
<dbReference type="InterPro" id="IPR000182">
    <property type="entry name" value="GNAT_dom"/>
</dbReference>
<keyword evidence="2" id="KW-0012">Acyltransferase</keyword>
<gene>
    <name evidence="5" type="ORF">FM042_10695</name>
</gene>
<dbReference type="AlphaFoldDB" id="A0A552WZK0"/>
<dbReference type="InterPro" id="IPR050832">
    <property type="entry name" value="Bact_Acetyltransf"/>
</dbReference>
<dbReference type="Pfam" id="PF00583">
    <property type="entry name" value="Acetyltransf_1"/>
    <property type="match status" value="1"/>
</dbReference>
<proteinExistence type="predicted"/>
<dbReference type="PANTHER" id="PTHR43877:SF2">
    <property type="entry name" value="AMINOALKYLPHOSPHONATE N-ACETYLTRANSFERASE-RELATED"/>
    <property type="match status" value="1"/>
</dbReference>
<keyword evidence="3" id="KW-0472">Membrane</keyword>
<evidence type="ECO:0000256" key="2">
    <source>
        <dbReference type="ARBA" id="ARBA00023315"/>
    </source>
</evidence>
<dbReference type="GO" id="GO:0016747">
    <property type="term" value="F:acyltransferase activity, transferring groups other than amino-acyl groups"/>
    <property type="evidence" value="ECO:0007669"/>
    <property type="project" value="InterPro"/>
</dbReference>
<dbReference type="PROSITE" id="PS51186">
    <property type="entry name" value="GNAT"/>
    <property type="match status" value="1"/>
</dbReference>
<keyword evidence="3" id="KW-1133">Transmembrane helix</keyword>
<dbReference type="OrthoDB" id="27442at2"/>
<sequence length="155" mass="17863">MTNMGIMVRRGRPEDAKTLATLEQRCFSYDQIGLRSFRHLLKQARCFVWVAFDGVHIVGYCIVLKRKNSRKWRLYSLATAPEARGKGVARALMEAVETQAVIDRAALIRLEVKTDNQAAIDLYRKLDFEVIDLLPEYYDDGSDGYRLQRTLNPHL</sequence>
<protein>
    <submittedName>
        <fullName evidence="5">GNAT family N-acetyltransferase</fullName>
    </submittedName>
</protein>
<feature type="transmembrane region" description="Helical" evidence="3">
    <location>
        <begin position="47"/>
        <end position="64"/>
    </location>
</feature>
<evidence type="ECO:0000313" key="5">
    <source>
        <dbReference type="EMBL" id="TRW48116.1"/>
    </source>
</evidence>
<keyword evidence="3" id="KW-0812">Transmembrane</keyword>
<evidence type="ECO:0000256" key="1">
    <source>
        <dbReference type="ARBA" id="ARBA00022679"/>
    </source>
</evidence>
<keyword evidence="1 5" id="KW-0808">Transferase</keyword>
<dbReference type="InterPro" id="IPR016181">
    <property type="entry name" value="Acyl_CoA_acyltransferase"/>
</dbReference>
<comment type="caution">
    <text evidence="5">The sequence shown here is derived from an EMBL/GenBank/DDBJ whole genome shotgun (WGS) entry which is preliminary data.</text>
</comment>
<dbReference type="CDD" id="cd04301">
    <property type="entry name" value="NAT_SF"/>
    <property type="match status" value="1"/>
</dbReference>
<dbReference type="PANTHER" id="PTHR43877">
    <property type="entry name" value="AMINOALKYLPHOSPHONATE N-ACETYLTRANSFERASE-RELATED-RELATED"/>
    <property type="match status" value="1"/>
</dbReference>
<name>A0A552WZK0_9GAMM</name>